<dbReference type="Proteomes" id="UP000694844">
    <property type="component" value="Chromosome 3"/>
</dbReference>
<sequence>MSQSESGFLELVVNWDVSQCRDNLDTALPRLIECFQEINAVQEQVGILKIICHSFLPCVPVSDAEEKVFSRLINEVCGLFDLTLDDIHLKSQNTDRKSSLPHITSGLQVLLDLLEFLETCVCHMQTGTTPLGWNLVHSLPRGALHILKGAYGHCKISGELYQELLSSLSVPLSNLFKKTHSLQVAFLRLLDCLRVSDPITEEDVQDVTQVCRGLFEVCQIVTSLDMKLVVTLWKAISKHAVSHKAHIGQRLGVGDMVSHLSGEIQTGFTYLLQLIPNVDPEGVVLSQGDEKGFQKSLKILGFQMKILVMLVRDFREFVDRCEDQVYTLIVMFHRLLPPSLSSQPMDQKYVLDIQQHLTNATDVLIKVLLPNKAFIESVTGSNRVGTLEGDHGLAHLQILLKVLDILPQMQDAIQQLWIDPFLYPEDTERLGIIDAVFRTTAKCHVEMSLPVVMNDPSLTGNTDREMTLYENCCTKLCGFLGCLTAKVFHKAEEALMMNVLSHDLWCRLLAEDVWCFLVRYGSADLCRDHVNLLVELIKQSPMFPLQSPLLSVVVRLIKSLAPEDQQEDCRIVLQSELIQRLGACQDFVSLTVLACAVPSFTEANCQSVVQCVTEKCSRVLQDYTSAESMSGGDLYTLSQCLSCLWLLWSQNDTIQLAVPSHVTSAIMNSVSLLWKGMDPSGWGTAQLPALCLGNLILLTSHLLTSLEMDVLEKILSVIGSCLEQDSSQQLELIIVFFLRSFGNVRLPSSPKQPQMLKRLSDLFVTVLTSSDLFIHHHGLAAFTKFAEETMHESVVPDCINRQPQLQDFVVQFINKMPFMGSEGWNRLELLRWEPPTDPEVRSDLDCFMDPQVEPSNKRPRLMDDTDQHKMSPKLKKCVKELVLALRKTLPDLETFTNSEATDLNPETWNQLDQIQTKLTAVTKEKG</sequence>
<evidence type="ECO:0000313" key="2">
    <source>
        <dbReference type="Proteomes" id="UP000694844"/>
    </source>
</evidence>
<feature type="region of interest" description="Disordered" evidence="1">
    <location>
        <begin position="847"/>
        <end position="869"/>
    </location>
</feature>
<dbReference type="AlphaFoldDB" id="A0A8B8D3T8"/>
<evidence type="ECO:0000313" key="3">
    <source>
        <dbReference type="RefSeq" id="XP_022322194.1"/>
    </source>
</evidence>
<dbReference type="KEGG" id="cvn:111123850"/>
<dbReference type="RefSeq" id="XP_022322194.1">
    <property type="nucleotide sequence ID" value="XM_022466486.1"/>
</dbReference>
<keyword evidence="2" id="KW-1185">Reference proteome</keyword>
<dbReference type="PANTHER" id="PTHR16071:SF2">
    <property type="entry name" value="FIGNL1-INTERACTING REGULATOR OF RECOMBINATION AND MITOSIS"/>
    <property type="match status" value="1"/>
</dbReference>
<evidence type="ECO:0000256" key="1">
    <source>
        <dbReference type="SAM" id="MobiDB-lite"/>
    </source>
</evidence>
<dbReference type="InterPro" id="IPR027902">
    <property type="entry name" value="DUF4487"/>
</dbReference>
<dbReference type="OrthoDB" id="6137395at2759"/>
<dbReference type="Pfam" id="PF14868">
    <property type="entry name" value="DUF4487"/>
    <property type="match status" value="1"/>
</dbReference>
<dbReference type="GeneID" id="111123850"/>
<proteinExistence type="predicted"/>
<gene>
    <name evidence="3" type="primary">LOC111123850</name>
</gene>
<feature type="compositionally biased region" description="Basic and acidic residues" evidence="1">
    <location>
        <begin position="860"/>
        <end position="869"/>
    </location>
</feature>
<name>A0A8B8D3T8_CRAVI</name>
<reference evidence="3" key="1">
    <citation type="submission" date="2025-08" db="UniProtKB">
        <authorList>
            <consortium name="RefSeq"/>
        </authorList>
    </citation>
    <scope>IDENTIFICATION</scope>
    <source>
        <tissue evidence="3">Whole sample</tissue>
    </source>
</reference>
<protein>
    <submittedName>
        <fullName evidence="3">Uncharacterized protein C1orf112 homolog isoform X1</fullName>
    </submittedName>
</protein>
<dbReference type="PANTHER" id="PTHR16071">
    <property type="entry name" value="CHROMOSOME 1 OPEN READING FRAME 112"/>
    <property type="match status" value="1"/>
</dbReference>
<organism evidence="2 3">
    <name type="scientific">Crassostrea virginica</name>
    <name type="common">Eastern oyster</name>
    <dbReference type="NCBI Taxonomy" id="6565"/>
    <lineage>
        <taxon>Eukaryota</taxon>
        <taxon>Metazoa</taxon>
        <taxon>Spiralia</taxon>
        <taxon>Lophotrochozoa</taxon>
        <taxon>Mollusca</taxon>
        <taxon>Bivalvia</taxon>
        <taxon>Autobranchia</taxon>
        <taxon>Pteriomorphia</taxon>
        <taxon>Ostreida</taxon>
        <taxon>Ostreoidea</taxon>
        <taxon>Ostreidae</taxon>
        <taxon>Crassostrea</taxon>
    </lineage>
</organism>
<accession>A0A8B8D3T8</accession>